<evidence type="ECO:0000313" key="5">
    <source>
        <dbReference type="EMBL" id="TBU61257.1"/>
    </source>
</evidence>
<name>A0A4Q9Q218_9APHY</name>
<dbReference type="SUPFAM" id="SSF55200">
    <property type="entry name" value="Translation initiation factor IF3, C-terminal domain"/>
    <property type="match status" value="1"/>
</dbReference>
<evidence type="ECO:0000256" key="4">
    <source>
        <dbReference type="SAM" id="MobiDB-lite"/>
    </source>
</evidence>
<keyword evidence="3" id="KW-0648">Protein biosynthesis</keyword>
<dbReference type="GO" id="GO:0043022">
    <property type="term" value="F:ribosome binding"/>
    <property type="evidence" value="ECO:0007669"/>
    <property type="project" value="TreeGrafter"/>
</dbReference>
<dbReference type="STRING" id="114155.A0A4Q9Q218"/>
<gene>
    <name evidence="5" type="ORF">BD310DRAFT_873771</name>
</gene>
<dbReference type="Proteomes" id="UP000292082">
    <property type="component" value="Unassembled WGS sequence"/>
</dbReference>
<evidence type="ECO:0000313" key="6">
    <source>
        <dbReference type="Proteomes" id="UP000292082"/>
    </source>
</evidence>
<dbReference type="PANTHER" id="PTHR10938">
    <property type="entry name" value="TRANSLATION INITIATION FACTOR IF-3"/>
    <property type="match status" value="1"/>
</dbReference>
<comment type="similarity">
    <text evidence="1">Belongs to the IF-3 family.</text>
</comment>
<dbReference type="InterPro" id="IPR036788">
    <property type="entry name" value="T_IF-3_C_sf"/>
</dbReference>
<dbReference type="AlphaFoldDB" id="A0A4Q9Q218"/>
<keyword evidence="2" id="KW-0396">Initiation factor</keyword>
<proteinExistence type="inferred from homology"/>
<dbReference type="GO" id="GO:0005739">
    <property type="term" value="C:mitochondrion"/>
    <property type="evidence" value="ECO:0007669"/>
    <property type="project" value="TreeGrafter"/>
</dbReference>
<evidence type="ECO:0008006" key="7">
    <source>
        <dbReference type="Google" id="ProtNLM"/>
    </source>
</evidence>
<reference evidence="5 6" key="1">
    <citation type="submission" date="2019-01" db="EMBL/GenBank/DDBJ databases">
        <title>Draft genome sequences of three monokaryotic isolates of the white-rot basidiomycete fungus Dichomitus squalens.</title>
        <authorList>
            <consortium name="DOE Joint Genome Institute"/>
            <person name="Lopez S.C."/>
            <person name="Andreopoulos B."/>
            <person name="Pangilinan J."/>
            <person name="Lipzen A."/>
            <person name="Riley R."/>
            <person name="Ahrendt S."/>
            <person name="Ng V."/>
            <person name="Barry K."/>
            <person name="Daum C."/>
            <person name="Grigoriev I.V."/>
            <person name="Hilden K.S."/>
            <person name="Makela M.R."/>
            <person name="de Vries R.P."/>
        </authorList>
    </citation>
    <scope>NUCLEOTIDE SEQUENCE [LARGE SCALE GENOMIC DNA]</scope>
    <source>
        <strain evidence="5 6">CBS 464.89</strain>
    </source>
</reference>
<dbReference type="Gene3D" id="3.30.110.10">
    <property type="entry name" value="Translation initiation factor 3 (IF-3), C-terminal domain"/>
    <property type="match status" value="1"/>
</dbReference>
<dbReference type="GO" id="GO:0070124">
    <property type="term" value="P:mitochondrial translational initiation"/>
    <property type="evidence" value="ECO:0007669"/>
    <property type="project" value="TreeGrafter"/>
</dbReference>
<feature type="region of interest" description="Disordered" evidence="4">
    <location>
        <begin position="32"/>
        <end position="86"/>
    </location>
</feature>
<evidence type="ECO:0000256" key="1">
    <source>
        <dbReference type="ARBA" id="ARBA00005439"/>
    </source>
</evidence>
<sequence>MNMRRCASALCTNARCRSSLIAPTARLGIRLNSTTSRETPPHLQGASQPSTSRPDQLPASDAPRSSNPLPSEEEGEKKKKPLQNPRNEAIRYRYVRLVNPETGALEPPTLLRNILPTLDRKTQYLELVNENPEPIVKIINTKMLYARGKAKKERQQQNRPPEEKELQLTWGVGMGDLQFKLRKAREDLLDGNRVTLIFAIKKGQKVPSPPEQQAMIEEAVRLLEDVGRERKERAVQKHMTALFLESLRPRKQTHELDWAYTGGEPWEGLKAVETALSKGARVEVTFHTPPPPKKAKDAQDVPVDIKAVEPAEVNRRLEETLAGLTKLGNEWKPRDTRKTAVIVYLEGIRTT</sequence>
<keyword evidence="6" id="KW-1185">Reference proteome</keyword>
<dbReference type="EMBL" id="ML145099">
    <property type="protein sequence ID" value="TBU61257.1"/>
    <property type="molecule type" value="Genomic_DNA"/>
</dbReference>
<organism evidence="5 6">
    <name type="scientific">Dichomitus squalens</name>
    <dbReference type="NCBI Taxonomy" id="114155"/>
    <lineage>
        <taxon>Eukaryota</taxon>
        <taxon>Fungi</taxon>
        <taxon>Dikarya</taxon>
        <taxon>Basidiomycota</taxon>
        <taxon>Agaricomycotina</taxon>
        <taxon>Agaricomycetes</taxon>
        <taxon>Polyporales</taxon>
        <taxon>Polyporaceae</taxon>
        <taxon>Dichomitus</taxon>
    </lineage>
</organism>
<dbReference type="PANTHER" id="PTHR10938:SF0">
    <property type="entry name" value="TRANSLATION INITIATION FACTOR IF-3, MITOCHONDRIAL"/>
    <property type="match status" value="1"/>
</dbReference>
<dbReference type="GO" id="GO:0032790">
    <property type="term" value="P:ribosome disassembly"/>
    <property type="evidence" value="ECO:0007669"/>
    <property type="project" value="TreeGrafter"/>
</dbReference>
<dbReference type="GO" id="GO:0003743">
    <property type="term" value="F:translation initiation factor activity"/>
    <property type="evidence" value="ECO:0007669"/>
    <property type="project" value="UniProtKB-KW"/>
</dbReference>
<dbReference type="InterPro" id="IPR001288">
    <property type="entry name" value="Translation_initiation_fac_3"/>
</dbReference>
<evidence type="ECO:0000256" key="2">
    <source>
        <dbReference type="ARBA" id="ARBA00022540"/>
    </source>
</evidence>
<accession>A0A4Q9Q218</accession>
<feature type="compositionally biased region" description="Polar residues" evidence="4">
    <location>
        <begin position="45"/>
        <end position="54"/>
    </location>
</feature>
<evidence type="ECO:0000256" key="3">
    <source>
        <dbReference type="ARBA" id="ARBA00022917"/>
    </source>
</evidence>
<protein>
    <recommendedName>
        <fullName evidence="7">Translation initiation factor 3 N-terminal domain-containing protein</fullName>
    </recommendedName>
</protein>